<organism evidence="2 3">
    <name type="scientific">Pseudomonas fluorescens</name>
    <dbReference type="NCBI Taxonomy" id="294"/>
    <lineage>
        <taxon>Bacteria</taxon>
        <taxon>Pseudomonadati</taxon>
        <taxon>Pseudomonadota</taxon>
        <taxon>Gammaproteobacteria</taxon>
        <taxon>Pseudomonadales</taxon>
        <taxon>Pseudomonadaceae</taxon>
        <taxon>Pseudomonas</taxon>
    </lineage>
</organism>
<keyword evidence="1" id="KW-0732">Signal</keyword>
<gene>
    <name evidence="2" type="ORF">BK670_06735</name>
</gene>
<feature type="signal peptide" evidence="1">
    <location>
        <begin position="1"/>
        <end position="25"/>
    </location>
</feature>
<protein>
    <recommendedName>
        <fullName evidence="4">Lipoprotein</fullName>
    </recommendedName>
</protein>
<name>A0A423MHN0_PSEFL</name>
<dbReference type="EMBL" id="MOBX01000004">
    <property type="protein sequence ID" value="RON83766.1"/>
    <property type="molecule type" value="Genomic_DNA"/>
</dbReference>
<reference evidence="2 3" key="1">
    <citation type="submission" date="2016-10" db="EMBL/GenBank/DDBJ databases">
        <title>Comparative genome analysis of multiple Pseudomonas spp. focuses on biocontrol and plant growth promoting traits.</title>
        <authorList>
            <person name="Tao X.-Y."/>
            <person name="Taylor C.G."/>
        </authorList>
    </citation>
    <scope>NUCLEOTIDE SEQUENCE [LARGE SCALE GENOMIC DNA]</scope>
    <source>
        <strain evidence="2 3">28B5</strain>
    </source>
</reference>
<evidence type="ECO:0000313" key="3">
    <source>
        <dbReference type="Proteomes" id="UP000285378"/>
    </source>
</evidence>
<evidence type="ECO:0000313" key="2">
    <source>
        <dbReference type="EMBL" id="RON83766.1"/>
    </source>
</evidence>
<feature type="chain" id="PRO_5018972933" description="Lipoprotein" evidence="1">
    <location>
        <begin position="26"/>
        <end position="248"/>
    </location>
</feature>
<sequence>MPVSTHAIRLFCVITLAVAMTPAFAAVQEHPENSWKYYVGNCQRVLEKMADVYSGRTTAYDVMFALESNLRTMNEQRSNLTPNHLGSREFTECENVAGQAEAMIAQGKAEFAAKMQGAAEEGRIAHQNSPEYQRARALGYSDVGDISFLKLHEDTDGEARLKTMLITVDEICGQYFRATQYIKPYVIYTVRPSDGGCGEVKRVAVFGGRSVEKGDYIDEKGEFQYLGWKKLVGADGFPTDIRVLKARR</sequence>
<dbReference type="AlphaFoldDB" id="A0A423MHN0"/>
<evidence type="ECO:0000256" key="1">
    <source>
        <dbReference type="SAM" id="SignalP"/>
    </source>
</evidence>
<dbReference type="RefSeq" id="WP_123449204.1">
    <property type="nucleotide sequence ID" value="NZ_MOBX01000004.1"/>
</dbReference>
<evidence type="ECO:0008006" key="4">
    <source>
        <dbReference type="Google" id="ProtNLM"/>
    </source>
</evidence>
<dbReference type="OrthoDB" id="6995725at2"/>
<proteinExistence type="predicted"/>
<dbReference type="Proteomes" id="UP000285378">
    <property type="component" value="Unassembled WGS sequence"/>
</dbReference>
<comment type="caution">
    <text evidence="2">The sequence shown here is derived from an EMBL/GenBank/DDBJ whole genome shotgun (WGS) entry which is preliminary data.</text>
</comment>
<accession>A0A423MHN0</accession>